<name>A0A182IW80_ANOAO</name>
<dbReference type="InterPro" id="IPR013627">
    <property type="entry name" value="Pol_alpha_B_N"/>
</dbReference>
<dbReference type="InterPro" id="IPR043034">
    <property type="entry name" value="DNA_pol_alpha_B_N_sf"/>
</dbReference>
<accession>A0A182IW80</accession>
<evidence type="ECO:0000259" key="1">
    <source>
        <dbReference type="Pfam" id="PF08418"/>
    </source>
</evidence>
<protein>
    <recommendedName>
        <fullName evidence="1">DNA polymerase alpha subunit B N-terminal domain-containing protein</fullName>
    </recommendedName>
</protein>
<dbReference type="EnsemblMetazoa" id="AATE006664-RA">
    <property type="protein sequence ID" value="AATE006664-PA.1"/>
    <property type="gene ID" value="AATE006664"/>
</dbReference>
<dbReference type="STRING" id="41427.A0A182IW80"/>
<dbReference type="AlphaFoldDB" id="A0A182IW80"/>
<dbReference type="Gene3D" id="1.10.8.530">
    <property type="entry name" value="DNA polymerase alpha-primase, subunit B, N-terminal domain"/>
    <property type="match status" value="1"/>
</dbReference>
<organism evidence="2">
    <name type="scientific">Anopheles atroparvus</name>
    <name type="common">European mosquito</name>
    <dbReference type="NCBI Taxonomy" id="41427"/>
    <lineage>
        <taxon>Eukaryota</taxon>
        <taxon>Metazoa</taxon>
        <taxon>Ecdysozoa</taxon>
        <taxon>Arthropoda</taxon>
        <taxon>Hexapoda</taxon>
        <taxon>Insecta</taxon>
        <taxon>Pterygota</taxon>
        <taxon>Neoptera</taxon>
        <taxon>Endopterygota</taxon>
        <taxon>Diptera</taxon>
        <taxon>Nematocera</taxon>
        <taxon>Culicoidea</taxon>
        <taxon>Culicidae</taxon>
        <taxon>Anophelinae</taxon>
        <taxon>Anopheles</taxon>
    </lineage>
</organism>
<evidence type="ECO:0000313" key="2">
    <source>
        <dbReference type="EnsemblMetazoa" id="AATE006664-PA.1"/>
    </source>
</evidence>
<dbReference type="Pfam" id="PF08418">
    <property type="entry name" value="Pol_alpha_B_N"/>
    <property type="match status" value="1"/>
</dbReference>
<proteinExistence type="predicted"/>
<reference evidence="2" key="1">
    <citation type="submission" date="2022-08" db="UniProtKB">
        <authorList>
            <consortium name="EnsemblMetazoa"/>
        </authorList>
    </citation>
    <scope>IDENTIFICATION</scope>
    <source>
        <strain evidence="2">EBRO</strain>
    </source>
</reference>
<sequence>MVSVETIREQFDELGIEPSDDIINKCIEICINNDINDPVEFVEQWMAYSVSKLGGAEPTVAFLNEMEAHEYTSKTARKVKASSLTGVGLGNIASPRLDSKVSKITTYRNVDSTEQDVLEMYGCITPKMFTTKHLTVSRGEERLEVVAGSSLPNGRTMDLEKGIEHPLKTTPVLTCCGCCCCYSRKLGSGALFMSSCVL</sequence>
<feature type="domain" description="DNA polymerase alpha subunit B N-terminal" evidence="1">
    <location>
        <begin position="5"/>
        <end position="74"/>
    </location>
</feature>
<dbReference type="VEuPathDB" id="VectorBase:AATE006664"/>